<feature type="region of interest" description="Disordered" evidence="1">
    <location>
        <begin position="43"/>
        <end position="80"/>
    </location>
</feature>
<keyword evidence="2" id="KW-0812">Transmembrane</keyword>
<keyword evidence="2" id="KW-1133">Transmembrane helix</keyword>
<feature type="transmembrane region" description="Helical" evidence="2">
    <location>
        <begin position="20"/>
        <end position="38"/>
    </location>
</feature>
<organism evidence="3 4">
    <name type="scientific">Aspergillus candidus</name>
    <dbReference type="NCBI Taxonomy" id="41067"/>
    <lineage>
        <taxon>Eukaryota</taxon>
        <taxon>Fungi</taxon>
        <taxon>Dikarya</taxon>
        <taxon>Ascomycota</taxon>
        <taxon>Pezizomycotina</taxon>
        <taxon>Eurotiomycetes</taxon>
        <taxon>Eurotiomycetidae</taxon>
        <taxon>Eurotiales</taxon>
        <taxon>Aspergillaceae</taxon>
        <taxon>Aspergillus</taxon>
        <taxon>Aspergillus subgen. Circumdati</taxon>
    </lineage>
</organism>
<dbReference type="Proteomes" id="UP000234585">
    <property type="component" value="Unassembled WGS sequence"/>
</dbReference>
<dbReference type="RefSeq" id="XP_024670414.1">
    <property type="nucleotide sequence ID" value="XM_024819158.1"/>
</dbReference>
<dbReference type="GeneID" id="36526318"/>
<dbReference type="EMBL" id="KZ559151">
    <property type="protein sequence ID" value="PLB36402.1"/>
    <property type="molecule type" value="Genomic_DNA"/>
</dbReference>
<accession>A0A2I2F6Y8</accession>
<feature type="compositionally biased region" description="Polar residues" evidence="1">
    <location>
        <begin position="156"/>
        <end position="166"/>
    </location>
</feature>
<evidence type="ECO:0000256" key="1">
    <source>
        <dbReference type="SAM" id="MobiDB-lite"/>
    </source>
</evidence>
<evidence type="ECO:0000313" key="4">
    <source>
        <dbReference type="Proteomes" id="UP000234585"/>
    </source>
</evidence>
<dbReference type="AlphaFoldDB" id="A0A2I2F6Y8"/>
<evidence type="ECO:0000256" key="2">
    <source>
        <dbReference type="SAM" id="Phobius"/>
    </source>
</evidence>
<keyword evidence="4" id="KW-1185">Reference proteome</keyword>
<evidence type="ECO:0000313" key="3">
    <source>
        <dbReference type="EMBL" id="PLB36402.1"/>
    </source>
</evidence>
<keyword evidence="2" id="KW-0472">Membrane</keyword>
<protein>
    <submittedName>
        <fullName evidence="3">Uncharacterized protein</fullName>
    </submittedName>
</protein>
<gene>
    <name evidence="3" type="ORF">BDW47DRAFT_49027</name>
</gene>
<name>A0A2I2F6Y8_ASPCN</name>
<dbReference type="OrthoDB" id="4526693at2759"/>
<proteinExistence type="predicted"/>
<reference evidence="3 4" key="1">
    <citation type="submission" date="2017-12" db="EMBL/GenBank/DDBJ databases">
        <authorList>
            <consortium name="DOE Joint Genome Institute"/>
            <person name="Haridas S."/>
            <person name="Kjaerbolling I."/>
            <person name="Vesth T.C."/>
            <person name="Frisvad J.C."/>
            <person name="Nybo J.L."/>
            <person name="Theobald S."/>
            <person name="Kuo A."/>
            <person name="Bowyer P."/>
            <person name="Matsuda Y."/>
            <person name="Mondo S."/>
            <person name="Lyhne E.K."/>
            <person name="Kogle M.E."/>
            <person name="Clum A."/>
            <person name="Lipzen A."/>
            <person name="Salamov A."/>
            <person name="Ngan C.Y."/>
            <person name="Daum C."/>
            <person name="Chiniquy J."/>
            <person name="Barry K."/>
            <person name="LaButti K."/>
            <person name="Simmons B.A."/>
            <person name="Magnuson J.K."/>
            <person name="Mortensen U.H."/>
            <person name="Larsen T.O."/>
            <person name="Grigoriev I.V."/>
            <person name="Baker S.E."/>
            <person name="Andersen M.R."/>
            <person name="Nordberg H.P."/>
            <person name="Cantor M.N."/>
            <person name="Hua S.X."/>
        </authorList>
    </citation>
    <scope>NUCLEOTIDE SEQUENCE [LARGE SCALE GENOMIC DNA]</scope>
    <source>
        <strain evidence="3 4">CBS 102.13</strain>
    </source>
</reference>
<feature type="region of interest" description="Disordered" evidence="1">
    <location>
        <begin position="129"/>
        <end position="247"/>
    </location>
</feature>
<sequence length="259" mass="27387">MGREHGDCVPSSTIQSFTHGVLYPALCVIGIVLLARRIRHHRQRKYQLPERRQDSIRSTSLAEKSGGDMSAGQGAAAPYIRDPSHDVVTTTAAATSSLPSACDILQPLSQLTPLPSSGHLAAILGRAKQPTHPANKKPTGGPGGDPGASAGPSSDYSRPSTSETQASDLSGGGSDQSSYSGTRDSLPPMAPTPTEWRPVESPAGYYSSSHDDHFDGSELSGEPVGPRPPVQKSGQVAQLLHDADEEGVRTWRRLMVEYS</sequence>